<evidence type="ECO:0000256" key="1">
    <source>
        <dbReference type="SAM" id="MobiDB-lite"/>
    </source>
</evidence>
<name>A0A8S1CAU9_9INSE</name>
<sequence length="351" mass="39426">MDEEKADGQSANSSSQTSLLYSSLMDFSEGRSTVVSMCNVSLADITAPSPEAALAPALLYQEPLLSDSTVNQPSEQIDGKRTAPSSSTPAETFSSDKEENSKTYDSSDKLKNKSIPENWIRNKLKTARLTGSEFINEKGDVIPARKTGNSCSCKMNCLKKTTNEEKESMIKLFNSLQTKDAQDNYLQKLIVCRSPAQRKSKVNKVVRKHSFYYYIAPRGNKGFKVCKSAFCDYYGITVSRVDRICVLLSNGKEPEDLRGKGESANTVPDRVCWSVWDHISSFTPSKAYIPGKKTPILYLDAKLNVKKMYKMYSESSHQSVSYNFYRRYFLEHFNLTFGVPKSCITMLNDSE</sequence>
<gene>
    <name evidence="2" type="ORF">CLODIP_2_CD15957</name>
</gene>
<dbReference type="PANTHER" id="PTHR10773">
    <property type="entry name" value="DNA-DIRECTED RNA POLYMERASES I, II, AND III SUBUNIT RPABC2"/>
    <property type="match status" value="1"/>
</dbReference>
<proteinExistence type="predicted"/>
<reference evidence="2 3" key="1">
    <citation type="submission" date="2020-04" db="EMBL/GenBank/DDBJ databases">
        <authorList>
            <person name="Alioto T."/>
            <person name="Alioto T."/>
            <person name="Gomez Garrido J."/>
        </authorList>
    </citation>
    <scope>NUCLEOTIDE SEQUENCE [LARGE SCALE GENOMIC DNA]</scope>
</reference>
<dbReference type="EMBL" id="CADEPI010000026">
    <property type="protein sequence ID" value="CAB3366597.1"/>
    <property type="molecule type" value="Genomic_DNA"/>
</dbReference>
<comment type="caution">
    <text evidence="2">The sequence shown here is derived from an EMBL/GenBank/DDBJ whole genome shotgun (WGS) entry which is preliminary data.</text>
</comment>
<feature type="compositionally biased region" description="Polar residues" evidence="1">
    <location>
        <begin position="83"/>
        <end position="93"/>
    </location>
</feature>
<evidence type="ECO:0000313" key="2">
    <source>
        <dbReference type="EMBL" id="CAB3366597.1"/>
    </source>
</evidence>
<accession>A0A8S1CAU9</accession>
<dbReference type="AlphaFoldDB" id="A0A8S1CAU9"/>
<organism evidence="2 3">
    <name type="scientific">Cloeon dipterum</name>
    <dbReference type="NCBI Taxonomy" id="197152"/>
    <lineage>
        <taxon>Eukaryota</taxon>
        <taxon>Metazoa</taxon>
        <taxon>Ecdysozoa</taxon>
        <taxon>Arthropoda</taxon>
        <taxon>Hexapoda</taxon>
        <taxon>Insecta</taxon>
        <taxon>Pterygota</taxon>
        <taxon>Palaeoptera</taxon>
        <taxon>Ephemeroptera</taxon>
        <taxon>Pisciforma</taxon>
        <taxon>Baetidae</taxon>
        <taxon>Cloeon</taxon>
    </lineage>
</organism>
<dbReference type="OrthoDB" id="7475343at2759"/>
<feature type="compositionally biased region" description="Basic and acidic residues" evidence="1">
    <location>
        <begin position="94"/>
        <end position="110"/>
    </location>
</feature>
<dbReference type="PANTHER" id="PTHR10773:SF19">
    <property type="match status" value="1"/>
</dbReference>
<feature type="region of interest" description="Disordered" evidence="1">
    <location>
        <begin position="69"/>
        <end position="110"/>
    </location>
</feature>
<protein>
    <submittedName>
        <fullName evidence="2">Uncharacterized protein</fullName>
    </submittedName>
</protein>
<dbReference type="Proteomes" id="UP000494165">
    <property type="component" value="Unassembled WGS sequence"/>
</dbReference>
<keyword evidence="3" id="KW-1185">Reference proteome</keyword>
<evidence type="ECO:0000313" key="3">
    <source>
        <dbReference type="Proteomes" id="UP000494165"/>
    </source>
</evidence>